<feature type="compositionally biased region" description="Basic and acidic residues" evidence="2">
    <location>
        <begin position="314"/>
        <end position="327"/>
    </location>
</feature>
<dbReference type="InterPro" id="IPR013083">
    <property type="entry name" value="Znf_RING/FYVE/PHD"/>
</dbReference>
<dbReference type="Gene3D" id="3.30.40.10">
    <property type="entry name" value="Zinc/RING finger domain, C3HC4 (zinc finger)"/>
    <property type="match status" value="1"/>
</dbReference>
<proteinExistence type="predicted"/>
<keyword evidence="1" id="KW-0862">Zinc</keyword>
<dbReference type="AlphaFoldDB" id="G4T886"/>
<dbReference type="SUPFAM" id="SSF57850">
    <property type="entry name" value="RING/U-box"/>
    <property type="match status" value="1"/>
</dbReference>
<dbReference type="STRING" id="1109443.G4T886"/>
<feature type="compositionally biased region" description="Polar residues" evidence="2">
    <location>
        <begin position="581"/>
        <end position="591"/>
    </location>
</feature>
<gene>
    <name evidence="4" type="ORF">PIIN_01334</name>
</gene>
<dbReference type="PANTHER" id="PTHR22938">
    <property type="entry name" value="ZINC FINGER PROTEIN 598"/>
    <property type="match status" value="1"/>
</dbReference>
<keyword evidence="1" id="KW-0863">Zinc-finger</keyword>
<feature type="region of interest" description="Disordered" evidence="2">
    <location>
        <begin position="567"/>
        <end position="593"/>
    </location>
</feature>
<feature type="compositionally biased region" description="Polar residues" evidence="2">
    <location>
        <begin position="643"/>
        <end position="652"/>
    </location>
</feature>
<reference evidence="4 5" key="1">
    <citation type="journal article" date="2011" name="PLoS Pathog.">
        <title>Endophytic Life Strategies Decoded by Genome and Transcriptome Analyses of the Mutualistic Root Symbiont Piriformospora indica.</title>
        <authorList>
            <person name="Zuccaro A."/>
            <person name="Lahrmann U."/>
            <person name="Guldener U."/>
            <person name="Langen G."/>
            <person name="Pfiffi S."/>
            <person name="Biedenkopf D."/>
            <person name="Wong P."/>
            <person name="Samans B."/>
            <person name="Grimm C."/>
            <person name="Basiewicz M."/>
            <person name="Murat C."/>
            <person name="Martin F."/>
            <person name="Kogel K.H."/>
        </authorList>
    </citation>
    <scope>NUCLEOTIDE SEQUENCE [LARGE SCALE GENOMIC DNA]</scope>
    <source>
        <strain evidence="4 5">DSM 11827</strain>
    </source>
</reference>
<comment type="caution">
    <text evidence="4">The sequence shown here is derived from an EMBL/GenBank/DDBJ whole genome shotgun (WGS) entry which is preliminary data.</text>
</comment>
<dbReference type="InParanoid" id="G4T886"/>
<dbReference type="HOGENOM" id="CLU_008515_0_0_1"/>
<dbReference type="OMA" id="VFTHEHT"/>
<organism evidence="4 5">
    <name type="scientific">Serendipita indica (strain DSM 11827)</name>
    <name type="common">Root endophyte fungus</name>
    <name type="synonym">Piriformospora indica</name>
    <dbReference type="NCBI Taxonomy" id="1109443"/>
    <lineage>
        <taxon>Eukaryota</taxon>
        <taxon>Fungi</taxon>
        <taxon>Dikarya</taxon>
        <taxon>Basidiomycota</taxon>
        <taxon>Agaricomycotina</taxon>
        <taxon>Agaricomycetes</taxon>
        <taxon>Sebacinales</taxon>
        <taxon>Serendipitaceae</taxon>
        <taxon>Serendipita</taxon>
    </lineage>
</organism>
<dbReference type="InterPro" id="IPR057634">
    <property type="entry name" value="PAH_ZNF598/HEL2"/>
</dbReference>
<feature type="compositionally biased region" description="Basic residues" evidence="2">
    <location>
        <begin position="8"/>
        <end position="20"/>
    </location>
</feature>
<feature type="domain" description="RING-type" evidence="3">
    <location>
        <begin position="58"/>
        <end position="100"/>
    </location>
</feature>
<name>G4T886_SERID</name>
<evidence type="ECO:0000313" key="5">
    <source>
        <dbReference type="Proteomes" id="UP000007148"/>
    </source>
</evidence>
<feature type="region of interest" description="Disordered" evidence="2">
    <location>
        <begin position="1"/>
        <end position="51"/>
    </location>
</feature>
<dbReference type="GO" id="GO:0061630">
    <property type="term" value="F:ubiquitin protein ligase activity"/>
    <property type="evidence" value="ECO:0007669"/>
    <property type="project" value="InterPro"/>
</dbReference>
<sequence>MSENTGNSRKRSQNRTKSRRNQPGPRGQTNPESADKGKAPVSVAPQESKEEEEDSHMCHICAESMERKSYAVSECNHRTCNICAIRLRALYKKTECTYCKASQPLVIITSSADRLFESYTSSETPFQDSKLGIHFESQELMEDCRILLRFNCPDLACEYVARNWPELKYHTRTEHGLLLCDLCIRHKRIFAHEHALYTPQQLSAHLPTWRGAYRQQTPTTALDANAHPVCEFCREALYSEDEHFAHMREHHEECFVCKAGGVRHQYYQDYNSLEAHFRQVHHPCPHSDCLAQKFVVFPTALDLQAHIIEKHGETMSARDIKDTRRIQPEFAPAESSRRTRLPPSGQRQTDTHGVDTEPSSSRRRAAFAPTLTNTEQAALSSMTTTPNPTPSQVDSQTIQRHELFLSRLAAATHGSSTSIPAAKAAIRSYRSSESSAGDLITTFYNILDQDLDTVGVFISSLVDLLDDESKKRTLLTAWNGFKIQKQEEFPSLGPTFSAAGGTSWASGGRTLRVKKQQAQSKHSQVWARVERAAASVSTSGPNTRITAGQTPWSRSAKLTTPHQALSSSMSTLSIKSPSTSADNTAFPSLPSNAPIRVPREFVSGRNQGGGSRTNAWSGENATEEGLVADALAASSKRKKSSKQTLFTLGSTR</sequence>
<keyword evidence="1" id="KW-0479">Metal-binding</keyword>
<dbReference type="InterPro" id="IPR013087">
    <property type="entry name" value="Znf_C2H2_type"/>
</dbReference>
<evidence type="ECO:0000259" key="3">
    <source>
        <dbReference type="PROSITE" id="PS50089"/>
    </source>
</evidence>
<dbReference type="FunCoup" id="G4T886">
    <property type="interactions" value="65"/>
</dbReference>
<feature type="region of interest" description="Disordered" evidence="2">
    <location>
        <begin position="314"/>
        <end position="370"/>
    </location>
</feature>
<evidence type="ECO:0000256" key="1">
    <source>
        <dbReference type="PROSITE-ProRule" id="PRU00175"/>
    </source>
</evidence>
<dbReference type="EMBL" id="CAFZ01000015">
    <property type="protein sequence ID" value="CCA67505.1"/>
    <property type="molecule type" value="Genomic_DNA"/>
</dbReference>
<accession>G4T886</accession>
<dbReference type="GO" id="GO:0008270">
    <property type="term" value="F:zinc ion binding"/>
    <property type="evidence" value="ECO:0007669"/>
    <property type="project" value="UniProtKB-KW"/>
</dbReference>
<dbReference type="InterPro" id="IPR001841">
    <property type="entry name" value="Znf_RING"/>
</dbReference>
<keyword evidence="5" id="KW-1185">Reference proteome</keyword>
<dbReference type="InterPro" id="IPR056437">
    <property type="entry name" value="Znf-C2H2_ZNF598/HEL2"/>
</dbReference>
<dbReference type="GO" id="GO:0072344">
    <property type="term" value="P:rescue of stalled ribosome"/>
    <property type="evidence" value="ECO:0007669"/>
    <property type="project" value="InterPro"/>
</dbReference>
<feature type="compositionally biased region" description="Low complexity" evidence="2">
    <location>
        <begin position="567"/>
        <end position="580"/>
    </location>
</feature>
<evidence type="ECO:0000256" key="2">
    <source>
        <dbReference type="SAM" id="MobiDB-lite"/>
    </source>
</evidence>
<dbReference type="GO" id="GO:0043022">
    <property type="term" value="F:ribosome binding"/>
    <property type="evidence" value="ECO:0007669"/>
    <property type="project" value="TreeGrafter"/>
</dbReference>
<dbReference type="OrthoDB" id="3838338at2759"/>
<dbReference type="Pfam" id="PF23202">
    <property type="entry name" value="PAH_ZNF598"/>
    <property type="match status" value="1"/>
</dbReference>
<dbReference type="SMART" id="SM00355">
    <property type="entry name" value="ZnF_C2H2"/>
    <property type="match status" value="4"/>
</dbReference>
<dbReference type="PANTHER" id="PTHR22938:SF0">
    <property type="entry name" value="E3 UBIQUITIN-PROTEIN LIGASE ZNF598"/>
    <property type="match status" value="1"/>
</dbReference>
<dbReference type="InterPro" id="IPR044288">
    <property type="entry name" value="ZNF598/HEL2"/>
</dbReference>
<evidence type="ECO:0000313" key="4">
    <source>
        <dbReference type="EMBL" id="CCA67505.1"/>
    </source>
</evidence>
<dbReference type="GO" id="GO:0016567">
    <property type="term" value="P:protein ubiquitination"/>
    <property type="evidence" value="ECO:0007669"/>
    <property type="project" value="TreeGrafter"/>
</dbReference>
<dbReference type="Proteomes" id="UP000007148">
    <property type="component" value="Unassembled WGS sequence"/>
</dbReference>
<dbReference type="PROSITE" id="PS50089">
    <property type="entry name" value="ZF_RING_2"/>
    <property type="match status" value="1"/>
</dbReference>
<protein>
    <recommendedName>
        <fullName evidence="3">RING-type domain-containing protein</fullName>
    </recommendedName>
</protein>
<feature type="region of interest" description="Disordered" evidence="2">
    <location>
        <begin position="632"/>
        <end position="652"/>
    </location>
</feature>
<dbReference type="eggNOG" id="KOG2231">
    <property type="taxonomic scope" value="Eukaryota"/>
</dbReference>
<dbReference type="Pfam" id="PF23230">
    <property type="entry name" value="zf-C2H2_13"/>
    <property type="match status" value="1"/>
</dbReference>